<feature type="region of interest" description="Disordered" evidence="1">
    <location>
        <begin position="2706"/>
        <end position="2728"/>
    </location>
</feature>
<evidence type="ECO:0000256" key="1">
    <source>
        <dbReference type="SAM" id="MobiDB-lite"/>
    </source>
</evidence>
<feature type="region of interest" description="Disordered" evidence="1">
    <location>
        <begin position="496"/>
        <end position="515"/>
    </location>
</feature>
<feature type="compositionally biased region" description="Polar residues" evidence="1">
    <location>
        <begin position="2125"/>
        <end position="2134"/>
    </location>
</feature>
<evidence type="ECO:0000313" key="2">
    <source>
        <dbReference type="EMBL" id="GIQ80717.1"/>
    </source>
</evidence>
<dbReference type="Proteomes" id="UP000265618">
    <property type="component" value="Unassembled WGS sequence"/>
</dbReference>
<feature type="compositionally biased region" description="Acidic residues" evidence="1">
    <location>
        <begin position="603"/>
        <end position="617"/>
    </location>
</feature>
<feature type="compositionally biased region" description="Basic and acidic residues" evidence="1">
    <location>
        <begin position="542"/>
        <end position="551"/>
    </location>
</feature>
<keyword evidence="3" id="KW-1185">Reference proteome</keyword>
<feature type="region of interest" description="Disordered" evidence="1">
    <location>
        <begin position="602"/>
        <end position="621"/>
    </location>
</feature>
<feature type="region of interest" description="Disordered" evidence="1">
    <location>
        <begin position="86"/>
        <end position="231"/>
    </location>
</feature>
<protein>
    <submittedName>
        <fullName evidence="2">Uncharacterized protein</fullName>
    </submittedName>
</protein>
<reference evidence="2 3" key="1">
    <citation type="journal article" date="2018" name="PLoS ONE">
        <title>The draft genome of Kipferlia bialata reveals reductive genome evolution in fornicate parasites.</title>
        <authorList>
            <person name="Tanifuji G."/>
            <person name="Takabayashi S."/>
            <person name="Kume K."/>
            <person name="Takagi M."/>
            <person name="Nakayama T."/>
            <person name="Kamikawa R."/>
            <person name="Inagaki Y."/>
            <person name="Hashimoto T."/>
        </authorList>
    </citation>
    <scope>NUCLEOTIDE SEQUENCE [LARGE SCALE GENOMIC DNA]</scope>
    <source>
        <strain evidence="2">NY0173</strain>
    </source>
</reference>
<feature type="compositionally biased region" description="Basic and acidic residues" evidence="1">
    <location>
        <begin position="420"/>
        <end position="435"/>
    </location>
</feature>
<comment type="caution">
    <text evidence="2">The sequence shown here is derived from an EMBL/GenBank/DDBJ whole genome shotgun (WGS) entry which is preliminary data.</text>
</comment>
<proteinExistence type="predicted"/>
<sequence>VDLCSEEPSRYHKREGYAQKPPLPVTTPGFMDRYAARLPPECEKPAPCRIDVPEALRRPVSGLGRLPSAQSLRGDSMAVMRSRLDAQRREREAQRGTQSRPVTTDARCNPRRAPRLTRSFSSLGDLSPFHRAGSLFAHGDYSPYRSKDRDVKGVDGGGRDGEGKKERKERKKRPQRESMSKVRVRSQSAMGGRRMPVQTPRYPRLRCSSSIGRTRRPGPPSTYTSGLSPRDAITLSRAASAGAERVRPFRCRVDQRRPTMSRHNTEVESPPCASGDDVVIPSPVSDTEHSTAVPEGGSVEVVLGDGIVDVSKPVSLPRFVIQAKRVKWGQRARPTSKTRVHSKVGDQVPLRGVQQVIPTLSDTVSSVETTVDRGSAGRQRYRHGQRCKTANACPRQRSLSAGAARSSTSRPLRTRRPSSKGREGRKVGTRPDDPSHCSTLMGVPMGISLPDTVPVVDALSGEVIPPEGVALRPLDSHTDQLPGATGVLLAEVSHSHREALPPVSPSASESPLDAGSPLATCLLEAVPASDPTTPDVTPLSVEQKDPGEKRRPSPVVSNVRLAIKSVGLGMSFLEKLRQKRSGMMGRLSLTTTATLKRVATGDGIDDVSSDSESESESESDRLSTCAEALVVPCAHIDSAMSQISIMTDANGDSVGDILPNGMRIHGYARLPDFTDETEWVSVTVLKLDRVTGMLVVRPDYPDETQARAPAEVIGALCPPMVNEYGSASPSFTGLRSIHVSQFVRQDATLRSSRGITLEQVLALDGVPQAPLDGPCGKRGAVGINHTISALDGRDLVQEEVVKGVYQNDKLGRSLLGDQDPHSAARASLVEESRLHADASWLLSRQKGIVRRVTASLSPELLQEVESLTSSLFQSVGTGTVQRQIPLSKTVWHCSDACQERIGESVFQRRGRLLEEGLLFLDQSTWPHMHRFKAMMEQLRQLVILMTPASVMMNPEAIREIISDARSHYLGVDGDYADFKGIPEYLPAARPHCSIGEFAEHNRSIALAFATLLEDVVRNKIHWSAGDASWADLDSTLDVQIEQFKRRQMIAMVGVSQRAPGEVLTLQVDVDKLKEKAFIYMKERRERLFNMLDFMVLSMLHSAAEGFAAAWHNDQASLESQYLTKPIWRAGLRHSLMDVTQPCEEWDSRREGEMLFWPHLPGSRIVEGSEYPRGSIMSLPLMVIPKDSGSGFTMGKVPGFPDPDSSNFSMYEHVLSQWKRTRSVTSLSPRASSVMRNGFSLTDVVDPMEYQATRDLSIRHQMGLSNGMSRRLAQRLAVSDEELFGLTGYPTFEALIAGISVDSVEDSEVYSPPKGLGALCGIDTFMASTPTGGDIQGDPELSPLNSTLVDKDWDVIAEFSEFVAKIPLRVFYLNSVTESSTGIAALKSHLEQSRAALRDRHSQILRTALDATLHCMRQIWFQTRQAVVLPEHYHAKEDLVQKVQDAAPRWVAASESLEDFADTMLSHGTYISVESHIALIRIARFASSVVSMTNRVSFVNKKNHASQLRQLLALASWQNDISQTVSDTCKRVLQLSAGIQDQLCDAKEIERFSFLSTPFEYPSTHIFQDMVMGYESCFSLPLEECRTDFSLTNDKGEPVWEESDVNAFLASTGLIIAYTSVTGLPALPKLDQYSSVTQLVTRVAEETGSQEPVSLYHRPSSLGDTNLERVLEETIHLIERSRTGIRQIKLWSDLCQVQGIVLSPSMTNLEGDIFLLHKCMRLIRRALTGEQMLQSSPVDDLDMDSISALMVDIDRCLQFMHISFDNKDGVHNMTFATELEAVRDRMQPGVELMRLVTVPSLMHRHLDILESSSSLPVLQMASVSIYDLLEAGALDKLDVIQEVVDLAEEEARVESNLDAISKVMESWKVQVDVTPGINGGFTLPPHFETSIRSMTLYVQRDVAAKYCTPITARARQLEGNILWAKLHASLLEYTQDYLAIGEKLMIRHKKYSHLYAHACAKWWQLRRSVANVARTRLLSVLLDTSLGDILSSILVNLVPYVTSLLKRKMCHILHSTNHMVQSTPGISNGILKHIHSMPDLLGYAFEPKVLPISHPVVKVSSLQGERMVLGPHMLYGIDAFLVRPLGGVEGETSTESVCTGHVEDSSGDNSSSSSERPPLPPGNAPGKTSSPKCSSHSNWEITAVVSGILYQGPMAERTEVLRLSHSVPLSRMVGVIAYDVRPHIQKAVERDMERGVALLSKQELTEFSGLCFQVRYMSLNYWVHFRLRRGLMRHDSVLGLTTAVTDLQELARLLLSTVSEPSPADVHLQTLVLKWIDDTVPQTQDTVTSNINLPVLSAPCITRHQFAVEGQFTVSATGVELKHHSLDWLGGPTAYEIPEPGSDEGSTCSFSLKTIVTLLARGVTCALCTRVEADVHSVMGPILEVGRIMGQTIKTLAATSYRSVAALAHQVSNLLLDGFIVVLTGLENTSPEHLRVVHTIASTLYNGGEFPFASPAQPDGSIAPYVCCKNNDFGCTRTPLGKDQQHPDEHALGSLVLHLAVLGPGQFSIDSKKYPGDPIRYTDARPPPQAFLYHPSSVARPCVSLMAMLRKLRLSILPADVDMALRLCQSGDPNSVALYKYLSVQCQANQLDGLSGMIESAFVVQDLPEVKWGASHQCLTGEGVYAMDWLMAMGERHNTLTVVTRHPLSLVHSFRESVSSKDATVVYLSHPMLLNENQCLSGDVSVIQNTSGYLDLISEGGQAVERDNGSVAMDDDDTEGFGPRKRTGETTPSCPVGVTYVLVNMAFDPDGSATGAVHLQQRVAGLLNKDGGRVVTVLLATQRITHSALQGPSIQFRKDMIRQSQWYPKTIETITGVCPNTTATDPTVFFVGAVSRFCQMFIHLTDRNYLESEGSAVTALLFWLMSESGFAEILPVDGEVDCSPDSDGYQRFSVASPKALDPSVFGLPNVGSGVRIQLKSEYLAACGGAEVDRLVNLFVCAFCVTYNAFSIVSTVQDEFSSDMFDEAVEMTTVDSALEQLKAVHPEFKGLPEGYLADILTSVAPERFETIRFDSDALELIIEPLREPIDTNDWYSTHPRWMLTPQLTNCNVCCCHLVAAAFTFGVHMIVNSHMASGKTWLLSCAQFLLPSFLSYIREEGIGRPGVPEEYVATLNCVTLSPDGNLIPLFDHVLALCVDIHSSDPGDLASHPLYTSIVSGVVAVPGKGKAIPLRARPVGVSAVPHLAVEQGDELCLTAEFAKSTNISLICETHFPSDQLEAYAPFAFVLNAGVLVDDELISYCCECLPMAKTMKSLFQPYLLPWLKYQCQIANVSPLHLLQCMLRQGLVSTKEDTRMYHTNPVNILTAVGRLTGRIATSAMTNEIEERFPEMLTDLSDALPLSDRVLVDYNTAPNSPDSWSNVLIGLSGGTAASPARSFYTGCDSFSPVPNKEYPMQGILRGLAGMSPVAVPSLLQVCMEVECWHAVNNTAALLEESDGDYNLSDCLKCLRVPVSYLCMSGQDTTDMQTLRHMLFRTLHCTVNLPALASVGYTKVWSRQRQKARRKWSRLDGDGISTAKDETESCVSSRSRQTAVSLARSGRSGVSSAKTGTEAVLDGATGVTFFGDAFEKYLPRLVIDMSVLIDGLGVSESHESPIQMAITSIMKMSTFETRCIALVRLAVVLSCGLPPQLVLPRDLETTHTGCTIPALAAPYKVFSGGDVTTSISTRFTPSKTLFSKVLLHIPQPFLDRCPALERVVHALNVGAFPPVFSSRESGQIIMVLGEKYSLPQPDASVLTMKLAQHLIVVVTGDTLERKYSGITSGVTPSPVQWLAAHVPSTTQFLDQRYGQSSASDIPAGLFKATVSMAIQLHDVAIELYPARTYMFAQLMEFSVKASDFVWRRTLDERGKLLEVLKSLSRYERHLATVSEGSVIEASLAARIEEIRKAIGQFQLPDPNNPEEAKTLALRGPSIAGLQLLTEEMYDHPEIGVFGYVISRVQAVSGLDSQDKSHSLNSFLASQASTPYYFIYPQKVRRFLYMYLGLLPSCDTAMMTFTRGVFVISCYPHSVLMVNHEKAVDIVLCLEMWRAGLLSSLSINRTSEHNAETIKMVSGMRLL</sequence>
<organism evidence="2 3">
    <name type="scientific">Kipferlia bialata</name>
    <dbReference type="NCBI Taxonomy" id="797122"/>
    <lineage>
        <taxon>Eukaryota</taxon>
        <taxon>Metamonada</taxon>
        <taxon>Carpediemonas-like organisms</taxon>
        <taxon>Kipferlia</taxon>
    </lineage>
</organism>
<feature type="compositionally biased region" description="Basic and acidic residues" evidence="1">
    <location>
        <begin position="7"/>
        <end position="17"/>
    </location>
</feature>
<feature type="region of interest" description="Disordered" evidence="1">
    <location>
        <begin position="527"/>
        <end position="555"/>
    </location>
</feature>
<feature type="non-terminal residue" evidence="2">
    <location>
        <position position="1"/>
    </location>
</feature>
<dbReference type="EMBL" id="BDIP01000226">
    <property type="protein sequence ID" value="GIQ80717.1"/>
    <property type="molecule type" value="Genomic_DNA"/>
</dbReference>
<feature type="region of interest" description="Disordered" evidence="1">
    <location>
        <begin position="2091"/>
        <end position="2134"/>
    </location>
</feature>
<name>A0A9K3CQ73_9EUKA</name>
<gene>
    <name evidence="2" type="ORF">KIPB_001556</name>
</gene>
<feature type="region of interest" description="Disordered" evidence="1">
    <location>
        <begin position="259"/>
        <end position="278"/>
    </location>
</feature>
<feature type="compositionally biased region" description="Basic and acidic residues" evidence="1">
    <location>
        <begin position="145"/>
        <end position="166"/>
    </location>
</feature>
<evidence type="ECO:0000313" key="3">
    <source>
        <dbReference type="Proteomes" id="UP000265618"/>
    </source>
</evidence>
<feature type="region of interest" description="Disordered" evidence="1">
    <location>
        <begin position="1"/>
        <end position="28"/>
    </location>
</feature>
<accession>A0A9K3CQ73</accession>
<feature type="region of interest" description="Disordered" evidence="1">
    <location>
        <begin position="368"/>
        <end position="437"/>
    </location>
</feature>